<dbReference type="AlphaFoldDB" id="A0A062XZ11"/>
<dbReference type="Gene3D" id="3.40.50.10240">
    <property type="entry name" value="Thiamin pyrophosphokinase, catalytic domain"/>
    <property type="match status" value="1"/>
</dbReference>
<name>A0A062XZ11_9BACT</name>
<dbReference type="NCBIfam" id="TIGR01378">
    <property type="entry name" value="thi_PPkinase"/>
    <property type="match status" value="1"/>
</dbReference>
<organism evidence="7 8">
    <name type="scientific">Thermoanaerobaculum aquaticum</name>
    <dbReference type="NCBI Taxonomy" id="1312852"/>
    <lineage>
        <taxon>Bacteria</taxon>
        <taxon>Pseudomonadati</taxon>
        <taxon>Acidobacteriota</taxon>
        <taxon>Thermoanaerobaculia</taxon>
        <taxon>Thermoanaerobaculales</taxon>
        <taxon>Thermoanaerobaculaceae</taxon>
        <taxon>Thermoanaerobaculum</taxon>
    </lineage>
</organism>
<dbReference type="EC" id="2.7.6.2" evidence="5"/>
<dbReference type="Proteomes" id="UP000027284">
    <property type="component" value="Unassembled WGS sequence"/>
</dbReference>
<dbReference type="SUPFAM" id="SSF63999">
    <property type="entry name" value="Thiamin pyrophosphokinase, catalytic domain"/>
    <property type="match status" value="1"/>
</dbReference>
<dbReference type="InterPro" id="IPR036759">
    <property type="entry name" value="TPK_catalytic_sf"/>
</dbReference>
<protein>
    <recommendedName>
        <fullName evidence="5">Thiamine diphosphokinase</fullName>
        <ecNumber evidence="5">2.7.6.2</ecNumber>
    </recommendedName>
</protein>
<dbReference type="GO" id="GO:0016301">
    <property type="term" value="F:kinase activity"/>
    <property type="evidence" value="ECO:0007669"/>
    <property type="project" value="UniProtKB-KW"/>
</dbReference>
<dbReference type="GO" id="GO:0006772">
    <property type="term" value="P:thiamine metabolic process"/>
    <property type="evidence" value="ECO:0007669"/>
    <property type="project" value="UniProtKB-UniRule"/>
</dbReference>
<keyword evidence="1" id="KW-0808">Transferase</keyword>
<keyword evidence="4" id="KW-0067">ATP-binding</keyword>
<dbReference type="InterPro" id="IPR007373">
    <property type="entry name" value="Thiamin_PyroPKinase_B1-bd"/>
</dbReference>
<keyword evidence="8" id="KW-1185">Reference proteome</keyword>
<keyword evidence="2" id="KW-0547">Nucleotide-binding</keyword>
<dbReference type="Pfam" id="PF04265">
    <property type="entry name" value="TPK_B1_binding"/>
    <property type="match status" value="1"/>
</dbReference>
<evidence type="ECO:0000313" key="8">
    <source>
        <dbReference type="Proteomes" id="UP000027284"/>
    </source>
</evidence>
<feature type="domain" description="Thiamin pyrophosphokinase thiamin-binding" evidence="6">
    <location>
        <begin position="127"/>
        <end position="200"/>
    </location>
</feature>
<dbReference type="GO" id="GO:0030975">
    <property type="term" value="F:thiamine binding"/>
    <property type="evidence" value="ECO:0007669"/>
    <property type="project" value="InterPro"/>
</dbReference>
<dbReference type="SMART" id="SM00983">
    <property type="entry name" value="TPK_B1_binding"/>
    <property type="match status" value="1"/>
</dbReference>
<dbReference type="InterPro" id="IPR007371">
    <property type="entry name" value="TPK_catalytic"/>
</dbReference>
<proteinExistence type="predicted"/>
<dbReference type="CDD" id="cd07995">
    <property type="entry name" value="TPK"/>
    <property type="match status" value="1"/>
</dbReference>
<reference evidence="7 8" key="1">
    <citation type="submission" date="2014-04" db="EMBL/GenBank/DDBJ databases">
        <title>The Genome Sequence of Thermoanaerobaculum aquaticum MP-01, The First Cultivated Group 23 Acidobacterium.</title>
        <authorList>
            <person name="Stamps B.W."/>
            <person name="Losey N.A."/>
            <person name="Lawson P.A."/>
            <person name="Stevenson B.S."/>
        </authorList>
    </citation>
    <scope>NUCLEOTIDE SEQUENCE [LARGE SCALE GENOMIC DNA]</scope>
    <source>
        <strain evidence="7 8">MP-01</strain>
    </source>
</reference>
<dbReference type="InterPro" id="IPR036371">
    <property type="entry name" value="TPK_B1-bd_sf"/>
</dbReference>
<evidence type="ECO:0000259" key="6">
    <source>
        <dbReference type="SMART" id="SM00983"/>
    </source>
</evidence>
<sequence>MDAVIVANAPFRFWPEAVRRARQAGLLLAADGGANHLANVGLRPHFVVGDLDSVSPEVRAWIGEERVVPRPDQDHTDLEKTLLFALEQGASRVLILAATGGRLDHALENLGLLGRYGERLACEIREEKTRIVPVFSQASFAVPVGATVSVMPLGHCARVWLSGLAWPLAGEPLSLVSRTSLSNRAVEPEVHVKVEGGVLLAFLPC</sequence>
<dbReference type="GO" id="GO:0005524">
    <property type="term" value="F:ATP binding"/>
    <property type="evidence" value="ECO:0007669"/>
    <property type="project" value="UniProtKB-KW"/>
</dbReference>
<evidence type="ECO:0000256" key="5">
    <source>
        <dbReference type="NCBIfam" id="TIGR01378"/>
    </source>
</evidence>
<dbReference type="PANTHER" id="PTHR41299:SF1">
    <property type="entry name" value="THIAMINE PYROPHOSPHOKINASE"/>
    <property type="match status" value="1"/>
</dbReference>
<evidence type="ECO:0000256" key="1">
    <source>
        <dbReference type="ARBA" id="ARBA00022679"/>
    </source>
</evidence>
<dbReference type="STRING" id="1312852.EG19_02730"/>
<dbReference type="EMBL" id="JMFG01000017">
    <property type="protein sequence ID" value="KDA53750.1"/>
    <property type="molecule type" value="Genomic_DNA"/>
</dbReference>
<accession>A0A062XZ11</accession>
<evidence type="ECO:0000256" key="4">
    <source>
        <dbReference type="ARBA" id="ARBA00022840"/>
    </source>
</evidence>
<dbReference type="OrthoDB" id="1132102at2"/>
<dbReference type="PANTHER" id="PTHR41299">
    <property type="entry name" value="THIAMINE PYROPHOSPHOKINASE"/>
    <property type="match status" value="1"/>
</dbReference>
<keyword evidence="3" id="KW-0418">Kinase</keyword>
<dbReference type="SUPFAM" id="SSF63862">
    <property type="entry name" value="Thiamin pyrophosphokinase, substrate-binding domain"/>
    <property type="match status" value="1"/>
</dbReference>
<comment type="caution">
    <text evidence="7">The sequence shown here is derived from an EMBL/GenBank/DDBJ whole genome shotgun (WGS) entry which is preliminary data.</text>
</comment>
<evidence type="ECO:0000313" key="7">
    <source>
        <dbReference type="EMBL" id="KDA53750.1"/>
    </source>
</evidence>
<evidence type="ECO:0000256" key="2">
    <source>
        <dbReference type="ARBA" id="ARBA00022741"/>
    </source>
</evidence>
<dbReference type="GO" id="GO:0009229">
    <property type="term" value="P:thiamine diphosphate biosynthetic process"/>
    <property type="evidence" value="ECO:0007669"/>
    <property type="project" value="InterPro"/>
</dbReference>
<evidence type="ECO:0000256" key="3">
    <source>
        <dbReference type="ARBA" id="ARBA00022777"/>
    </source>
</evidence>
<dbReference type="GO" id="GO:0004788">
    <property type="term" value="F:thiamine diphosphokinase activity"/>
    <property type="evidence" value="ECO:0007669"/>
    <property type="project" value="UniProtKB-UniRule"/>
</dbReference>
<dbReference type="RefSeq" id="WP_038049006.1">
    <property type="nucleotide sequence ID" value="NZ_JMFG01000017.1"/>
</dbReference>
<dbReference type="Pfam" id="PF04263">
    <property type="entry name" value="TPK_catalytic"/>
    <property type="match status" value="1"/>
</dbReference>
<dbReference type="InterPro" id="IPR053149">
    <property type="entry name" value="TPK"/>
</dbReference>
<dbReference type="InterPro" id="IPR006282">
    <property type="entry name" value="Thi_PPkinase"/>
</dbReference>
<gene>
    <name evidence="7" type="ORF">EG19_02730</name>
</gene>